<sequence length="593" mass="67901">MLIVTLPIEILTRISEATMPEGFENFSLACKTFYAVSAQFCEKHNRFKERYTTFRYDNLLYLDWLEDERAHGVGVFQDKLPVEMHYVKGAVEIFCFSALELLHQISEEPLIALYIADFTTVSDIFGDCTTSEAAKYFKNPFVQDRLKQIASSQNLLTLLENSPYVQDAGADALEVREYLIWEYSSGIGDDLATALLLTLLPNVTKVKTFTGHYFSRTCEAGIPANFDRMLTLYGNLLWRNTQDSKYRGNPSASLQRLEYLAIRWFAWEDNSLLECDIFLCLEKLKDYAMGEFDQNRIAGTSLEVDETPELRGRREHSESVALHESFRNENQLRTFLGRLPKLRHFSFNYTDTPSYDVALDSESIITAIEQSVGATLEELSFNIENEEGDRPQRGKAIQSMKSFKKLKVLEIHFNTFFDYDTEPKFAEHPAYFFHDDYDLGDAFGLRSEPDDTNARQIWSSNPNDKPVGTIYERAPLLGDILPSTIEIFTLHVSNILMAAKFLKPALLDILKDGNEKLPNLKKISLRFTCRAPNSRGVPTLRERVRKLNDEQRDVIEWSCHCEKIEWDVGSGPDMRSIIADAKADLLKRNNGGL</sequence>
<gene>
    <name evidence="1" type="ORF">HYFRA_00010432</name>
</gene>
<dbReference type="AlphaFoldDB" id="A0A9N9L0M3"/>
<protein>
    <recommendedName>
        <fullName evidence="3">F-box domain-containing protein</fullName>
    </recommendedName>
</protein>
<evidence type="ECO:0000313" key="2">
    <source>
        <dbReference type="Proteomes" id="UP000696280"/>
    </source>
</evidence>
<evidence type="ECO:0000313" key="1">
    <source>
        <dbReference type="EMBL" id="CAG8957566.1"/>
    </source>
</evidence>
<name>A0A9N9L0M3_9HELO</name>
<dbReference type="OrthoDB" id="5421601at2759"/>
<reference evidence="1" key="1">
    <citation type="submission" date="2021-07" db="EMBL/GenBank/DDBJ databases">
        <authorList>
            <person name="Durling M."/>
        </authorList>
    </citation>
    <scope>NUCLEOTIDE SEQUENCE</scope>
</reference>
<evidence type="ECO:0008006" key="3">
    <source>
        <dbReference type="Google" id="ProtNLM"/>
    </source>
</evidence>
<comment type="caution">
    <text evidence="1">The sequence shown here is derived from an EMBL/GenBank/DDBJ whole genome shotgun (WGS) entry which is preliminary data.</text>
</comment>
<keyword evidence="2" id="KW-1185">Reference proteome</keyword>
<proteinExistence type="predicted"/>
<accession>A0A9N9L0M3</accession>
<dbReference type="Proteomes" id="UP000696280">
    <property type="component" value="Unassembled WGS sequence"/>
</dbReference>
<organism evidence="1 2">
    <name type="scientific">Hymenoscyphus fraxineus</name>
    <dbReference type="NCBI Taxonomy" id="746836"/>
    <lineage>
        <taxon>Eukaryota</taxon>
        <taxon>Fungi</taxon>
        <taxon>Dikarya</taxon>
        <taxon>Ascomycota</taxon>
        <taxon>Pezizomycotina</taxon>
        <taxon>Leotiomycetes</taxon>
        <taxon>Helotiales</taxon>
        <taxon>Helotiaceae</taxon>
        <taxon>Hymenoscyphus</taxon>
    </lineage>
</organism>
<dbReference type="EMBL" id="CAJVRL010000080">
    <property type="protein sequence ID" value="CAG8957566.1"/>
    <property type="molecule type" value="Genomic_DNA"/>
</dbReference>